<dbReference type="HOGENOM" id="CLU_097408_2_1_12"/>
<organism evidence="6 7">
    <name type="scientific">Sediminispirochaeta smaragdinae (strain DSM 11293 / JCM 15392 / SEBR 4228)</name>
    <name type="common">Spirochaeta smaragdinae</name>
    <dbReference type="NCBI Taxonomy" id="573413"/>
    <lineage>
        <taxon>Bacteria</taxon>
        <taxon>Pseudomonadati</taxon>
        <taxon>Spirochaetota</taxon>
        <taxon>Spirochaetia</taxon>
        <taxon>Spirochaetales</taxon>
        <taxon>Spirochaetaceae</taxon>
        <taxon>Sediminispirochaeta</taxon>
    </lineage>
</organism>
<dbReference type="Proteomes" id="UP000002318">
    <property type="component" value="Chromosome"/>
</dbReference>
<comment type="similarity">
    <text evidence="1 3">Belongs to the GcvH family.</text>
</comment>
<evidence type="ECO:0000256" key="4">
    <source>
        <dbReference type="PIRSR" id="PIRSR617453-50"/>
    </source>
</evidence>
<comment type="cofactor">
    <cofactor evidence="3">
        <name>(R)-lipoate</name>
        <dbReference type="ChEBI" id="CHEBI:83088"/>
    </cofactor>
    <text evidence="3">Binds 1 lipoyl cofactor covalently.</text>
</comment>
<dbReference type="OrthoDB" id="9796712at2"/>
<dbReference type="HAMAP" id="MF_00272">
    <property type="entry name" value="GcvH"/>
    <property type="match status" value="1"/>
</dbReference>
<dbReference type="GO" id="GO:0005960">
    <property type="term" value="C:glycine cleavage complex"/>
    <property type="evidence" value="ECO:0007669"/>
    <property type="project" value="InterPro"/>
</dbReference>
<reference evidence="6 7" key="1">
    <citation type="journal article" date="2010" name="Stand. Genomic Sci.">
        <title>Complete genome sequence of Spirochaeta smaragdinae type strain (SEBR 4228).</title>
        <authorList>
            <person name="Mavromatis K."/>
            <person name="Yasawong M."/>
            <person name="Chertkov O."/>
            <person name="Lapidus A."/>
            <person name="Lucas S."/>
            <person name="Nolan M."/>
            <person name="Del Rio T.G."/>
            <person name="Tice H."/>
            <person name="Cheng J.F."/>
            <person name="Pitluck S."/>
            <person name="Liolios K."/>
            <person name="Ivanova N."/>
            <person name="Tapia R."/>
            <person name="Han C."/>
            <person name="Bruce D."/>
            <person name="Goodwin L."/>
            <person name="Pati A."/>
            <person name="Chen A."/>
            <person name="Palaniappan K."/>
            <person name="Land M."/>
            <person name="Hauser L."/>
            <person name="Chang Y.J."/>
            <person name="Jeffries C.D."/>
            <person name="Detter J.C."/>
            <person name="Rohde M."/>
            <person name="Brambilla E."/>
            <person name="Spring S."/>
            <person name="Goker M."/>
            <person name="Sikorski J."/>
            <person name="Woyke T."/>
            <person name="Bristow J."/>
            <person name="Eisen J.A."/>
            <person name="Markowitz V."/>
            <person name="Hugenholtz P."/>
            <person name="Klenk H.P."/>
            <person name="Kyrpides N.C."/>
        </authorList>
    </citation>
    <scope>NUCLEOTIDE SEQUENCE [LARGE SCALE GENOMIC DNA]</scope>
    <source>
        <strain evidence="7">DSM 11293 / JCM 15392 / SEBR 4228</strain>
    </source>
</reference>
<feature type="modified residue" description="N6-lipoyllysine" evidence="3 4">
    <location>
        <position position="63"/>
    </location>
</feature>
<dbReference type="STRING" id="573413.Spirs_2134"/>
<accession>E1R368</accession>
<dbReference type="AlphaFoldDB" id="E1R368"/>
<dbReference type="GO" id="GO:0019464">
    <property type="term" value="P:glycine decarboxylation via glycine cleavage system"/>
    <property type="evidence" value="ECO:0007669"/>
    <property type="project" value="UniProtKB-UniRule"/>
</dbReference>
<dbReference type="PROSITE" id="PS00189">
    <property type="entry name" value="LIPOYL"/>
    <property type="match status" value="1"/>
</dbReference>
<dbReference type="Pfam" id="PF01597">
    <property type="entry name" value="GCV_H"/>
    <property type="match status" value="1"/>
</dbReference>
<dbReference type="InterPro" id="IPR002930">
    <property type="entry name" value="GCV_H"/>
</dbReference>
<proteinExistence type="inferred from homology"/>
<dbReference type="GO" id="GO:0009249">
    <property type="term" value="P:protein lipoylation"/>
    <property type="evidence" value="ECO:0007669"/>
    <property type="project" value="TreeGrafter"/>
</dbReference>
<dbReference type="KEGG" id="ssm:Spirs_2134"/>
<dbReference type="Gene3D" id="2.40.50.100">
    <property type="match status" value="1"/>
</dbReference>
<dbReference type="eggNOG" id="COG0509">
    <property type="taxonomic scope" value="Bacteria"/>
</dbReference>
<dbReference type="EMBL" id="CP002116">
    <property type="protein sequence ID" value="ADK81254.1"/>
    <property type="molecule type" value="Genomic_DNA"/>
</dbReference>
<comment type="subunit">
    <text evidence="3">The glycine cleavage system is composed of four proteins: P, T, L and H.</text>
</comment>
<dbReference type="RefSeq" id="WP_013254718.1">
    <property type="nucleotide sequence ID" value="NC_014364.1"/>
</dbReference>
<dbReference type="CDD" id="cd06848">
    <property type="entry name" value="GCS_H"/>
    <property type="match status" value="1"/>
</dbReference>
<dbReference type="PROSITE" id="PS50968">
    <property type="entry name" value="BIOTINYL_LIPOYL"/>
    <property type="match status" value="1"/>
</dbReference>
<keyword evidence="7" id="KW-1185">Reference proteome</keyword>
<dbReference type="GO" id="GO:0005829">
    <property type="term" value="C:cytosol"/>
    <property type="evidence" value="ECO:0007669"/>
    <property type="project" value="TreeGrafter"/>
</dbReference>
<dbReference type="InterPro" id="IPR011053">
    <property type="entry name" value="Single_hybrid_motif"/>
</dbReference>
<evidence type="ECO:0000256" key="1">
    <source>
        <dbReference type="ARBA" id="ARBA00009249"/>
    </source>
</evidence>
<evidence type="ECO:0000313" key="6">
    <source>
        <dbReference type="EMBL" id="ADK81254.1"/>
    </source>
</evidence>
<dbReference type="InterPro" id="IPR017453">
    <property type="entry name" value="GCV_H_sub"/>
</dbReference>
<feature type="domain" description="Lipoyl-binding" evidence="5">
    <location>
        <begin position="22"/>
        <end position="103"/>
    </location>
</feature>
<keyword evidence="2 3" id="KW-0450">Lipoyl</keyword>
<gene>
    <name evidence="3" type="primary">gcvH</name>
    <name evidence="6" type="ordered locus">Spirs_2134</name>
</gene>
<dbReference type="InterPro" id="IPR003016">
    <property type="entry name" value="2-oxoA_DH_lipoyl-BS"/>
</dbReference>
<protein>
    <recommendedName>
        <fullName evidence="3">Glycine cleavage system H protein</fullName>
    </recommendedName>
</protein>
<name>E1R368_SEDSS</name>
<dbReference type="PANTHER" id="PTHR11715">
    <property type="entry name" value="GLYCINE CLEAVAGE SYSTEM H PROTEIN"/>
    <property type="match status" value="1"/>
</dbReference>
<evidence type="ECO:0000313" key="7">
    <source>
        <dbReference type="Proteomes" id="UP000002318"/>
    </source>
</evidence>
<dbReference type="NCBIfam" id="NF002270">
    <property type="entry name" value="PRK01202.1"/>
    <property type="match status" value="1"/>
</dbReference>
<evidence type="ECO:0000256" key="3">
    <source>
        <dbReference type="HAMAP-Rule" id="MF_00272"/>
    </source>
</evidence>
<dbReference type="InterPro" id="IPR033753">
    <property type="entry name" value="GCV_H/Fam206"/>
</dbReference>
<dbReference type="SUPFAM" id="SSF51230">
    <property type="entry name" value="Single hybrid motif"/>
    <property type="match status" value="1"/>
</dbReference>
<dbReference type="PANTHER" id="PTHR11715:SF3">
    <property type="entry name" value="GLYCINE CLEAVAGE SYSTEM H PROTEIN-RELATED"/>
    <property type="match status" value="1"/>
</dbReference>
<sequence>MSVDKSLKYTENHEWVKVKGEVAYVGISDHAQEELGDIVFVELPELDDEVSKGDEVVNIESVKAAAPVYAPVSGKITEVNDALEDAPETINEAPYDTFIFALELSDTSELDDLMDAAAYEAFLKEEE</sequence>
<evidence type="ECO:0000256" key="2">
    <source>
        <dbReference type="ARBA" id="ARBA00022823"/>
    </source>
</evidence>
<comment type="function">
    <text evidence="3">The glycine cleavage system catalyzes the degradation of glycine. The H protein shuttles the methylamine group of glycine from the P protein to the T protein.</text>
</comment>
<dbReference type="NCBIfam" id="TIGR00527">
    <property type="entry name" value="gcvH"/>
    <property type="match status" value="1"/>
</dbReference>
<evidence type="ECO:0000259" key="5">
    <source>
        <dbReference type="PROSITE" id="PS50968"/>
    </source>
</evidence>
<dbReference type="InterPro" id="IPR000089">
    <property type="entry name" value="Biotin_lipoyl"/>
</dbReference>